<dbReference type="SMART" id="SM01060">
    <property type="entry name" value="Catalase"/>
    <property type="match status" value="1"/>
</dbReference>
<dbReference type="PROSITE" id="PS51402">
    <property type="entry name" value="CATALASE_3"/>
    <property type="match status" value="1"/>
</dbReference>
<dbReference type="InterPro" id="IPR041399">
    <property type="entry name" value="Catalase_large_C"/>
</dbReference>
<evidence type="ECO:0000256" key="7">
    <source>
        <dbReference type="ARBA" id="ARBA00022723"/>
    </source>
</evidence>
<evidence type="ECO:0000313" key="17">
    <source>
        <dbReference type="EMBL" id="MBK6005390.1"/>
    </source>
</evidence>
<dbReference type="EC" id="1.11.1.6" evidence="4 11"/>
<keyword evidence="9 11" id="KW-0408">Iron</keyword>
<dbReference type="PRINTS" id="PR00067">
    <property type="entry name" value="CATALASE"/>
</dbReference>
<keyword evidence="8 11" id="KW-0560">Oxidoreductase</keyword>
<evidence type="ECO:0000313" key="18">
    <source>
        <dbReference type="Proteomes" id="UP000630528"/>
    </source>
</evidence>
<evidence type="ECO:0000256" key="14">
    <source>
        <dbReference type="PIRSR" id="PIRSR038927-4"/>
    </source>
</evidence>
<evidence type="ECO:0000256" key="5">
    <source>
        <dbReference type="ARBA" id="ARBA00022559"/>
    </source>
</evidence>
<feature type="binding site" description="axial binding residue" evidence="12">
    <location>
        <position position="371"/>
    </location>
    <ligand>
        <name>heme</name>
        <dbReference type="ChEBI" id="CHEBI:30413"/>
    </ligand>
    <ligandPart>
        <name>Fe</name>
        <dbReference type="ChEBI" id="CHEBI:18248"/>
    </ligandPart>
</feature>
<dbReference type="GO" id="GO:0006979">
    <property type="term" value="P:response to oxidative stress"/>
    <property type="evidence" value="ECO:0007669"/>
    <property type="project" value="InterPro"/>
</dbReference>
<dbReference type="InterPro" id="IPR024712">
    <property type="entry name" value="Catalase_clade2"/>
</dbReference>
<dbReference type="PROSITE" id="PS00437">
    <property type="entry name" value="CATALASE_1"/>
    <property type="match status" value="1"/>
</dbReference>
<sequence length="718" mass="78610">MASSRSDGSRKSKAGDAVAQRQKQLESFTQGPEAQLTTDDGVLLPDNHNSLKAGLRGPTLLQDFLLREKLSHFDHERIPERVIFARGAGAHGYFELTRPLVEYTRADFLQEVGGRTPVFVRFSNMMGAQGSADTVRDVRGFAVKFYTREGTYDLVGSNLPVFFVQDAMKLPDLVHAMKPEPHNGMPQASSAHDSFWDFVSLMPESSHALMWLMSDRALPRSYRMMEGFGVHTFRFVNARGVSHFVKFHWRPKLGKHALCPDEAARIAGRDPDFLRRDLWDAIERGDFPEWELGLQLVEEARAEKLGIDLLDATKLLPEEQVPVLVVGRLVLNRNPENFFAETEQVAFHPGHVVPGIDFSNDPLLQGRLFSYSDAQLGRLGGPNHGELPINRGVCPVHNFQRDGRSRIGIPRGRVAYEPNTLANGSEFRVDGGEQGFQSAEVPLEGVHIRRRSPSFDDHFGQATLFWNSQGSWEKEHIVSAFQYELSRVDTPAVRQRVVDNLAHVDMRLARKVAEPLGIGPPDPRAAAGQAGYREPQGKPALESAPSLGMEGNGGGIQTRKIAVVLAAGAELGAYKVIQQALQDAGAITKVVAPALGTVASSSGQQVPVDHTFQSMPSVMFDAVLVPGGAASAQALASNREAMQFVLEAYRHCKPLCLIGESVELLRQSGIASADAPAPAGVIIGTNEPTTRLQMAQDFIGAIGKHRHWSRGFVEQAAG</sequence>
<feature type="binding site" evidence="13">
    <location>
        <position position="367"/>
    </location>
    <ligand>
        <name>heme</name>
        <dbReference type="ChEBI" id="CHEBI:30413"/>
    </ligand>
</feature>
<comment type="cofactor">
    <cofactor evidence="1 11 12">
        <name>heme</name>
        <dbReference type="ChEBI" id="CHEBI:30413"/>
    </cofactor>
</comment>
<evidence type="ECO:0000256" key="10">
    <source>
        <dbReference type="ARBA" id="ARBA00023324"/>
    </source>
</evidence>
<evidence type="ECO:0000256" key="4">
    <source>
        <dbReference type="ARBA" id="ARBA00012314"/>
    </source>
</evidence>
<organism evidence="17 18">
    <name type="scientific">Ramlibacter ginsenosidimutans</name>
    <dbReference type="NCBI Taxonomy" id="502333"/>
    <lineage>
        <taxon>Bacteria</taxon>
        <taxon>Pseudomonadati</taxon>
        <taxon>Pseudomonadota</taxon>
        <taxon>Betaproteobacteria</taxon>
        <taxon>Burkholderiales</taxon>
        <taxon>Comamonadaceae</taxon>
        <taxon>Ramlibacter</taxon>
    </lineage>
</organism>
<dbReference type="GO" id="GO:0004096">
    <property type="term" value="F:catalase activity"/>
    <property type="evidence" value="ECO:0007669"/>
    <property type="project" value="UniProtKB-UniRule"/>
</dbReference>
<dbReference type="AlphaFoldDB" id="A0A934WL95"/>
<reference evidence="17" key="2">
    <citation type="submission" date="2021-01" db="EMBL/GenBank/DDBJ databases">
        <authorList>
            <person name="Kang M."/>
        </authorList>
    </citation>
    <scope>NUCLEOTIDE SEQUENCE</scope>
    <source>
        <strain evidence="17">KACC 17527</strain>
    </source>
</reference>
<keyword evidence="18" id="KW-1185">Reference proteome</keyword>
<dbReference type="Gene3D" id="1.20.1370.20">
    <property type="match status" value="1"/>
</dbReference>
<evidence type="ECO:0000256" key="6">
    <source>
        <dbReference type="ARBA" id="ARBA00022617"/>
    </source>
</evidence>
<evidence type="ECO:0000259" key="16">
    <source>
        <dbReference type="SMART" id="SM01060"/>
    </source>
</evidence>
<evidence type="ECO:0000256" key="11">
    <source>
        <dbReference type="PIRNR" id="PIRNR038927"/>
    </source>
</evidence>
<dbReference type="GO" id="GO:0020037">
    <property type="term" value="F:heme binding"/>
    <property type="evidence" value="ECO:0007669"/>
    <property type="project" value="UniProtKB-UniRule"/>
</dbReference>
<keyword evidence="6 11" id="KW-0349">Heme</keyword>
<dbReference type="InterPro" id="IPR029062">
    <property type="entry name" value="Class_I_gatase-like"/>
</dbReference>
<comment type="catalytic activity">
    <reaction evidence="11">
        <text>2 H2O2 = O2 + 2 H2O</text>
        <dbReference type="Rhea" id="RHEA:20309"/>
        <dbReference type="ChEBI" id="CHEBI:15377"/>
        <dbReference type="ChEBI" id="CHEBI:15379"/>
        <dbReference type="ChEBI" id="CHEBI:16240"/>
        <dbReference type="EC" id="1.11.1.6"/>
    </reaction>
</comment>
<feature type="compositionally biased region" description="Polar residues" evidence="15">
    <location>
        <begin position="21"/>
        <end position="38"/>
    </location>
</feature>
<feature type="domain" description="Catalase core" evidence="16">
    <location>
        <begin position="37"/>
        <end position="425"/>
    </location>
</feature>
<dbReference type="Proteomes" id="UP000630528">
    <property type="component" value="Unassembled WGS sequence"/>
</dbReference>
<dbReference type="PANTHER" id="PTHR42821:SF1">
    <property type="entry name" value="CATALASE-B"/>
    <property type="match status" value="1"/>
</dbReference>
<dbReference type="Gene3D" id="3.40.50.880">
    <property type="match status" value="1"/>
</dbReference>
<dbReference type="EMBL" id="JAEPWM010000001">
    <property type="protein sequence ID" value="MBK6005390.1"/>
    <property type="molecule type" value="Genomic_DNA"/>
</dbReference>
<gene>
    <name evidence="17" type="ORF">JJB11_04750</name>
</gene>
<dbReference type="RefSeq" id="WP_201166728.1">
    <property type="nucleotide sequence ID" value="NZ_JAEPWM010000001.1"/>
</dbReference>
<feature type="binding site" evidence="13">
    <location>
        <position position="121"/>
    </location>
    <ligand>
        <name>heme</name>
        <dbReference type="ChEBI" id="CHEBI:30413"/>
    </ligand>
</feature>
<evidence type="ECO:0000256" key="2">
    <source>
        <dbReference type="ARBA" id="ARBA00002974"/>
    </source>
</evidence>
<dbReference type="PIRSF" id="PIRSF038927">
    <property type="entry name" value="Catalase_clade2"/>
    <property type="match status" value="1"/>
</dbReference>
<feature type="binding site" evidence="13">
    <location>
        <position position="378"/>
    </location>
    <ligand>
        <name>heme</name>
        <dbReference type="ChEBI" id="CHEBI:30413"/>
    </ligand>
</feature>
<comment type="similarity">
    <text evidence="3">Belongs to the catalase family. HPII subfamily.</text>
</comment>
<comment type="caution">
    <text evidence="17">The sequence shown here is derived from an EMBL/GenBank/DDBJ whole genome shotgun (WGS) entry which is preliminary data.</text>
</comment>
<name>A0A934WL95_9BURK</name>
<dbReference type="GO" id="GO:0046872">
    <property type="term" value="F:metal ion binding"/>
    <property type="evidence" value="ECO:0007669"/>
    <property type="project" value="UniProtKB-KW"/>
</dbReference>
<comment type="function">
    <text evidence="2 11">Decomposes hydrogen peroxide into water and oxygen; serves to protect cells from the toxic effects of hydrogen peroxide.</text>
</comment>
<dbReference type="FunFam" id="2.40.180.10:FF:000003">
    <property type="entry name" value="Catalase"/>
    <property type="match status" value="1"/>
</dbReference>
<protein>
    <recommendedName>
        <fullName evidence="4 11">Catalase</fullName>
        <ecNumber evidence="4 11">1.11.1.6</ecNumber>
    </recommendedName>
</protein>
<evidence type="ECO:0000256" key="8">
    <source>
        <dbReference type="ARBA" id="ARBA00023002"/>
    </source>
</evidence>
<keyword evidence="7 11" id="KW-0479">Metal-binding</keyword>
<feature type="region of interest" description="Disordered" evidence="15">
    <location>
        <begin position="515"/>
        <end position="549"/>
    </location>
</feature>
<dbReference type="PANTHER" id="PTHR42821">
    <property type="entry name" value="CATALASE"/>
    <property type="match status" value="1"/>
</dbReference>
<proteinExistence type="inferred from homology"/>
<reference evidence="17" key="1">
    <citation type="journal article" date="2012" name="J. Microbiol. Biotechnol.">
        <title>Ramlibacter ginsenosidimutans sp. nov., with ginsenoside-converting activity.</title>
        <authorList>
            <person name="Wang L."/>
            <person name="An D.S."/>
            <person name="Kim S.G."/>
            <person name="Jin F.X."/>
            <person name="Kim S.C."/>
            <person name="Lee S.T."/>
            <person name="Im W.T."/>
        </authorList>
    </citation>
    <scope>NUCLEOTIDE SEQUENCE</scope>
    <source>
        <strain evidence="17">KACC 17527</strain>
    </source>
</reference>
<dbReference type="InterPro" id="IPR010582">
    <property type="entry name" value="Catalase_immune_responsive"/>
</dbReference>
<dbReference type="GO" id="GO:0042744">
    <property type="term" value="P:hydrogen peroxide catabolic process"/>
    <property type="evidence" value="ECO:0007669"/>
    <property type="project" value="UniProtKB-UniRule"/>
</dbReference>
<dbReference type="InterPro" id="IPR043156">
    <property type="entry name" value="Catalase_clade2_helical"/>
</dbReference>
<evidence type="ECO:0000256" key="1">
    <source>
        <dbReference type="ARBA" id="ARBA00001971"/>
    </source>
</evidence>
<dbReference type="InterPro" id="IPR011614">
    <property type="entry name" value="Catalase_core"/>
</dbReference>
<evidence type="ECO:0000256" key="13">
    <source>
        <dbReference type="PIRSR" id="PIRSR038927-3"/>
    </source>
</evidence>
<dbReference type="Gene3D" id="2.40.180.10">
    <property type="entry name" value="Catalase core domain"/>
    <property type="match status" value="1"/>
</dbReference>
<evidence type="ECO:0000256" key="9">
    <source>
        <dbReference type="ARBA" id="ARBA00023004"/>
    </source>
</evidence>
<dbReference type="SUPFAM" id="SSF56634">
    <property type="entry name" value="Heme-dependent catalase-like"/>
    <property type="match status" value="1"/>
</dbReference>
<dbReference type="GO" id="GO:0005829">
    <property type="term" value="C:cytosol"/>
    <property type="evidence" value="ECO:0007669"/>
    <property type="project" value="TreeGrafter"/>
</dbReference>
<dbReference type="Pfam" id="PF18011">
    <property type="entry name" value="Catalase_C"/>
    <property type="match status" value="1"/>
</dbReference>
<dbReference type="InterPro" id="IPR018028">
    <property type="entry name" value="Catalase"/>
</dbReference>
<feature type="region of interest" description="Disordered" evidence="15">
    <location>
        <begin position="1"/>
        <end position="42"/>
    </location>
</feature>
<keyword evidence="10 11" id="KW-0376">Hydrogen peroxide</keyword>
<dbReference type="InterPro" id="IPR020835">
    <property type="entry name" value="Catalase_sf"/>
</dbReference>
<dbReference type="Pfam" id="PF00199">
    <property type="entry name" value="Catalase"/>
    <property type="match status" value="1"/>
</dbReference>
<evidence type="ECO:0000256" key="3">
    <source>
        <dbReference type="ARBA" id="ARBA00010660"/>
    </source>
</evidence>
<dbReference type="CDD" id="cd03132">
    <property type="entry name" value="GATase1_catalase"/>
    <property type="match status" value="1"/>
</dbReference>
<dbReference type="SUPFAM" id="SSF52317">
    <property type="entry name" value="Class I glutamine amidotransferase-like"/>
    <property type="match status" value="1"/>
</dbReference>
<dbReference type="InterPro" id="IPR002226">
    <property type="entry name" value="Catalase_haem_BS"/>
</dbReference>
<evidence type="ECO:0000256" key="15">
    <source>
        <dbReference type="SAM" id="MobiDB-lite"/>
    </source>
</evidence>
<feature type="cross-link" description="3'-histidyl-3-tyrosine (His-Tyr)" evidence="14">
    <location>
        <begin position="348"/>
        <end position="371"/>
    </location>
</feature>
<dbReference type="Pfam" id="PF06628">
    <property type="entry name" value="Catalase-rel"/>
    <property type="match status" value="1"/>
</dbReference>
<feature type="binding site" evidence="13">
    <location>
        <position position="81"/>
    </location>
    <ligand>
        <name>heme</name>
        <dbReference type="ChEBI" id="CHEBI:30413"/>
    </ligand>
</feature>
<evidence type="ECO:0000256" key="12">
    <source>
        <dbReference type="PIRSR" id="PIRSR038927-2"/>
    </source>
</evidence>
<keyword evidence="5 11" id="KW-0575">Peroxidase</keyword>
<accession>A0A934WL95</accession>